<comment type="caution">
    <text evidence="8">The sequence shown here is derived from an EMBL/GenBank/DDBJ whole genome shotgun (WGS) entry which is preliminary data.</text>
</comment>
<evidence type="ECO:0000256" key="7">
    <source>
        <dbReference type="ARBA" id="ARBA00023136"/>
    </source>
</evidence>
<keyword evidence="6" id="KW-0333">Golgi apparatus</keyword>
<keyword evidence="7" id="KW-0472">Membrane</keyword>
<comment type="subcellular location">
    <subcellularLocation>
        <location evidence="1">Golgi apparatus membrane</location>
    </subcellularLocation>
</comment>
<reference evidence="8 9" key="1">
    <citation type="submission" date="2019-12" db="EMBL/GenBank/DDBJ databases">
        <authorList>
            <person name="Alioto T."/>
            <person name="Alioto T."/>
            <person name="Gomez Garrido J."/>
        </authorList>
    </citation>
    <scope>NUCLEOTIDE SEQUENCE [LARGE SCALE GENOMIC DNA]</scope>
</reference>
<sequence>MVIVCLLMSTVLFVERVYMGIVTLSVKLLRQKPEKWYKWEPIKDDLEEGNLAYPVVLVQIPMCNEKEVYQLSIGAACCGLSRPRDRIIIQVLDDSTDPAIKVEVQHECWRWTSKGVNVKYERRDNRIGYKAGSLRGRMKHSYVKLCDLLLSLMLIFNLTLISCDTPYHFLYTTRKLPRSGPMEIWLVS</sequence>
<dbReference type="GO" id="GO:0051753">
    <property type="term" value="F:mannan synthase activity"/>
    <property type="evidence" value="ECO:0007669"/>
    <property type="project" value="TreeGrafter"/>
</dbReference>
<dbReference type="OrthoDB" id="72851at2759"/>
<keyword evidence="4" id="KW-0812">Transmembrane</keyword>
<proteinExistence type="predicted"/>
<dbReference type="AlphaFoldDB" id="A0A8S0TWS8"/>
<keyword evidence="5" id="KW-1133">Transmembrane helix</keyword>
<evidence type="ECO:0000256" key="6">
    <source>
        <dbReference type="ARBA" id="ARBA00023034"/>
    </source>
</evidence>
<keyword evidence="3" id="KW-0808">Transferase</keyword>
<keyword evidence="9" id="KW-1185">Reference proteome</keyword>
<dbReference type="InterPro" id="IPR029044">
    <property type="entry name" value="Nucleotide-diphossugar_trans"/>
</dbReference>
<dbReference type="Proteomes" id="UP000594638">
    <property type="component" value="Unassembled WGS sequence"/>
</dbReference>
<evidence type="ECO:0000256" key="5">
    <source>
        <dbReference type="ARBA" id="ARBA00022989"/>
    </source>
</evidence>
<organism evidence="8 9">
    <name type="scientific">Olea europaea subsp. europaea</name>
    <dbReference type="NCBI Taxonomy" id="158383"/>
    <lineage>
        <taxon>Eukaryota</taxon>
        <taxon>Viridiplantae</taxon>
        <taxon>Streptophyta</taxon>
        <taxon>Embryophyta</taxon>
        <taxon>Tracheophyta</taxon>
        <taxon>Spermatophyta</taxon>
        <taxon>Magnoliopsida</taxon>
        <taxon>eudicotyledons</taxon>
        <taxon>Gunneridae</taxon>
        <taxon>Pentapetalae</taxon>
        <taxon>asterids</taxon>
        <taxon>lamiids</taxon>
        <taxon>Lamiales</taxon>
        <taxon>Oleaceae</taxon>
        <taxon>Oleeae</taxon>
        <taxon>Olea</taxon>
    </lineage>
</organism>
<dbReference type="EMBL" id="CACTIH010007287">
    <property type="protein sequence ID" value="CAA3007929.1"/>
    <property type="molecule type" value="Genomic_DNA"/>
</dbReference>
<evidence type="ECO:0000313" key="9">
    <source>
        <dbReference type="Proteomes" id="UP000594638"/>
    </source>
</evidence>
<dbReference type="PANTHER" id="PTHR32044">
    <property type="entry name" value="GLUCOMANNAN 4-BETA-MANNOSYLTRANSFERASE 9"/>
    <property type="match status" value="1"/>
</dbReference>
<evidence type="ECO:0000313" key="8">
    <source>
        <dbReference type="EMBL" id="CAA3007929.1"/>
    </source>
</evidence>
<evidence type="ECO:0000256" key="1">
    <source>
        <dbReference type="ARBA" id="ARBA00004394"/>
    </source>
</evidence>
<dbReference type="GO" id="GO:0000139">
    <property type="term" value="C:Golgi membrane"/>
    <property type="evidence" value="ECO:0007669"/>
    <property type="project" value="UniProtKB-SubCell"/>
</dbReference>
<gene>
    <name evidence="8" type="ORF">OLEA9_A096220</name>
</gene>
<dbReference type="PANTHER" id="PTHR32044:SF21">
    <property type="entry name" value="GLUCOMANNAN 4-BETA-MANNOSYLTRANSFERASE 3-RELATED"/>
    <property type="match status" value="1"/>
</dbReference>
<evidence type="ECO:0000256" key="3">
    <source>
        <dbReference type="ARBA" id="ARBA00022679"/>
    </source>
</evidence>
<evidence type="ECO:0000256" key="2">
    <source>
        <dbReference type="ARBA" id="ARBA00022676"/>
    </source>
</evidence>
<accession>A0A8S0TWS8</accession>
<evidence type="ECO:0000256" key="4">
    <source>
        <dbReference type="ARBA" id="ARBA00022692"/>
    </source>
</evidence>
<dbReference type="Gramene" id="OE9A096220T1">
    <property type="protein sequence ID" value="OE9A096220C1"/>
    <property type="gene ID" value="OE9A096220"/>
</dbReference>
<dbReference type="Gene3D" id="3.90.550.10">
    <property type="entry name" value="Spore Coat Polysaccharide Biosynthesis Protein SpsA, Chain A"/>
    <property type="match status" value="1"/>
</dbReference>
<protein>
    <submittedName>
        <fullName evidence="8">Glucomannan 4-beta-mannosyltransferase 9-like</fullName>
    </submittedName>
</protein>
<name>A0A8S0TWS8_OLEEU</name>
<keyword evidence="2" id="KW-0328">Glycosyltransferase</keyword>